<evidence type="ECO:0000313" key="2">
    <source>
        <dbReference type="Proteomes" id="UP001172386"/>
    </source>
</evidence>
<dbReference type="Proteomes" id="UP001172386">
    <property type="component" value="Unassembled WGS sequence"/>
</dbReference>
<organism evidence="1 2">
    <name type="scientific">Neophaeococcomyces mojaviensis</name>
    <dbReference type="NCBI Taxonomy" id="3383035"/>
    <lineage>
        <taxon>Eukaryota</taxon>
        <taxon>Fungi</taxon>
        <taxon>Dikarya</taxon>
        <taxon>Ascomycota</taxon>
        <taxon>Pezizomycotina</taxon>
        <taxon>Eurotiomycetes</taxon>
        <taxon>Chaetothyriomycetidae</taxon>
        <taxon>Chaetothyriales</taxon>
        <taxon>Chaetothyriales incertae sedis</taxon>
        <taxon>Neophaeococcomyces</taxon>
    </lineage>
</organism>
<protein>
    <submittedName>
        <fullName evidence="1">Uncharacterized protein</fullName>
    </submittedName>
</protein>
<proteinExistence type="predicted"/>
<gene>
    <name evidence="1" type="ORF">H2198_007806</name>
</gene>
<accession>A0ACC2ZZ93</accession>
<sequence length="301" mass="33707">MKAEESFQALSARDICVLAVGVTGSGKSTFINHLVDEEVPVGHLLSSETQSPRAYEARPLCDRKVWFIDTPGLDDTSRNDIDVILAIVGVLNELYARGVRIFGVLYFHNISTARFTGSSMKTRDLLMRILGSSMSTALAVVTTFWDRLSNADDGAARAEQLMDDFFYGVLFGSSAHKLMFPFNPVDGATARNIATTLLDRCGATTLVIQSEMVDHKLSFEETSIYRYVRADLLKVQEEYKKTLQTLLAEAQSAIEEKDAEFLAIFREEQSRYEQRSKELEHALDRLTRGTGTTQLERHMEG</sequence>
<keyword evidence="2" id="KW-1185">Reference proteome</keyword>
<comment type="caution">
    <text evidence="1">The sequence shown here is derived from an EMBL/GenBank/DDBJ whole genome shotgun (WGS) entry which is preliminary data.</text>
</comment>
<dbReference type="EMBL" id="JAPDRQ010000173">
    <property type="protein sequence ID" value="KAJ9652993.1"/>
    <property type="molecule type" value="Genomic_DNA"/>
</dbReference>
<evidence type="ECO:0000313" key="1">
    <source>
        <dbReference type="EMBL" id="KAJ9652993.1"/>
    </source>
</evidence>
<reference evidence="1" key="1">
    <citation type="submission" date="2022-10" db="EMBL/GenBank/DDBJ databases">
        <title>Culturing micro-colonial fungi from biological soil crusts in the Mojave desert and describing Neophaeococcomyces mojavensis, and introducing the new genera and species Taxawa tesnikishii.</title>
        <authorList>
            <person name="Kurbessoian T."/>
            <person name="Stajich J.E."/>
        </authorList>
    </citation>
    <scope>NUCLEOTIDE SEQUENCE</scope>
    <source>
        <strain evidence="1">JES_112</strain>
    </source>
</reference>
<name>A0ACC2ZZ93_9EURO</name>